<keyword evidence="1" id="KW-0175">Coiled coil</keyword>
<dbReference type="OMA" id="SESHHYS"/>
<name>B3RWS5_TRIAD</name>
<evidence type="ECO:0000313" key="5">
    <source>
        <dbReference type="Proteomes" id="UP000009022"/>
    </source>
</evidence>
<sequence length="974" mass="109043">MSSGDNVDISEISPSYNPSNGDVKQMKEKSTIKVYKKTTSASNPFLKQARYRRSTASASDTSSTDDLSPTACDPPMITNRFIGRPRHVTPYRVENETSNGNYGHQIYVRQINNRKKETISPYSGNSESNTNSLSPSRHSSFSSFSTTSTDNAENKLSGHTLNSPVSDKSGYSPSSEGFNDDWKDNLTATSVTPCQVDEALALETDSNHTLSNDLSESHHYSNGYTDPEPSITVNGNSIDSMNGSSYLIEDTLVNGSQEVVENGQHHDHPNANYHDLGNHRDEKHDVIENDSHGIDSDDEYENKTIVEAETMETIVDLNGDQNHQDNPAPDQLIGIIQDPAEIVETQRQDQELNQQTAIEDQQENMNRDSLLSSISHGEDMISKGDHDESNAENYPSTIIDQVEETTKNDDNSTEVHVEASEGDNSSVVKVDVSSDAIFTDRNSSPLLQDLNKEFDPLTKIDRPNSLTATEDITPVSDLISYRYHPTESILQQIYDLEQKIMDVAVEEEQELLPNEQDDSDMQNSTAPESMNEALLQINKLNQQNRELRRRNNALAGHIKNRNAQLHLIRRENLLLLAERKKMIGRSSNVGIDIHLALERTAEASQLKYTKDEINRMNDEGIFQDHAHKNRCLESAEASNVDKLINRSFSNEQILMYQDNELLKKDSKIDQKSNTDRVVPNSVESFDHKSIVSSAMNSYGLEDLKFDNNNWRTAIDVSRTVNSLESHNQDDVGKPIKFHEDNRLHSNQIMGSKSSFHRYYTDSSKFMQSSIGNSSTTSVSSNIFDTSSNIDEKYFKALANDNLSYTSSKRDERIKLAEDKDILLPKSSNIGKFTDDDEFNIDLSGSLHRTDYSTYESPRYRDRSSYSSPRSLKVGEITSSANTDCPRGWPSSPMNEGEIRVGSVVRINSVTTRKSVVGTVKYKGSIGGKAGVHFGILLDTQDGNSDGKHDGKRYFYCKSGYGIFVPFGKIVMVFK</sequence>
<reference evidence="4 5" key="1">
    <citation type="journal article" date="2008" name="Nature">
        <title>The Trichoplax genome and the nature of placozoans.</title>
        <authorList>
            <person name="Srivastava M."/>
            <person name="Begovic E."/>
            <person name="Chapman J."/>
            <person name="Putnam N.H."/>
            <person name="Hellsten U."/>
            <person name="Kawashima T."/>
            <person name="Kuo A."/>
            <person name="Mitros T."/>
            <person name="Salamov A."/>
            <person name="Carpenter M.L."/>
            <person name="Signorovitch A.Y."/>
            <person name="Moreno M.A."/>
            <person name="Kamm K."/>
            <person name="Grimwood J."/>
            <person name="Schmutz J."/>
            <person name="Shapiro H."/>
            <person name="Grigoriev I.V."/>
            <person name="Buss L.W."/>
            <person name="Schierwater B."/>
            <person name="Dellaporta S.L."/>
            <person name="Rokhsar D.S."/>
        </authorList>
    </citation>
    <scope>NUCLEOTIDE SEQUENCE [LARGE SCALE GENOMIC DNA]</scope>
    <source>
        <strain evidence="4 5">Grell-BS-1999</strain>
    </source>
</reference>
<feature type="region of interest" description="Disordered" evidence="2">
    <location>
        <begin position="1"/>
        <end position="84"/>
    </location>
</feature>
<dbReference type="InterPro" id="IPR036859">
    <property type="entry name" value="CAP-Gly_dom_sf"/>
</dbReference>
<keyword evidence="5" id="KW-1185">Reference proteome</keyword>
<feature type="domain" description="CAP-Gly" evidence="3">
    <location>
        <begin position="923"/>
        <end position="965"/>
    </location>
</feature>
<dbReference type="CTD" id="6753856"/>
<dbReference type="PROSITE" id="PS50245">
    <property type="entry name" value="CAP_GLY_2"/>
    <property type="match status" value="1"/>
</dbReference>
<dbReference type="Pfam" id="PF01302">
    <property type="entry name" value="CAP_GLY"/>
    <property type="match status" value="1"/>
</dbReference>
<feature type="compositionally biased region" description="Low complexity" evidence="2">
    <location>
        <begin position="54"/>
        <end position="66"/>
    </location>
</feature>
<dbReference type="eggNOG" id="ENOG502SD1G">
    <property type="taxonomic scope" value="Eukaryota"/>
</dbReference>
<dbReference type="OrthoDB" id="2130750at2759"/>
<dbReference type="Gene3D" id="2.30.30.190">
    <property type="entry name" value="CAP Gly-rich-like domain"/>
    <property type="match status" value="1"/>
</dbReference>
<feature type="compositionally biased region" description="Polar residues" evidence="2">
    <location>
        <begin position="12"/>
        <end position="22"/>
    </location>
</feature>
<dbReference type="SMART" id="SM01052">
    <property type="entry name" value="CAP_GLY"/>
    <property type="match status" value="1"/>
</dbReference>
<proteinExistence type="predicted"/>
<protein>
    <recommendedName>
        <fullName evidence="3">CAP-Gly domain-containing protein</fullName>
    </recommendedName>
</protein>
<dbReference type="InParanoid" id="B3RWS5"/>
<dbReference type="RefSeq" id="XP_002112643.1">
    <property type="nucleotide sequence ID" value="XM_002112607.1"/>
</dbReference>
<organism evidence="4 5">
    <name type="scientific">Trichoplax adhaerens</name>
    <name type="common">Trichoplax reptans</name>
    <dbReference type="NCBI Taxonomy" id="10228"/>
    <lineage>
        <taxon>Eukaryota</taxon>
        <taxon>Metazoa</taxon>
        <taxon>Placozoa</taxon>
        <taxon>Uniplacotomia</taxon>
        <taxon>Trichoplacea</taxon>
        <taxon>Trichoplacidae</taxon>
        <taxon>Trichoplax</taxon>
    </lineage>
</organism>
<feature type="compositionally biased region" description="Polar residues" evidence="2">
    <location>
        <begin position="157"/>
        <end position="177"/>
    </location>
</feature>
<dbReference type="PhylomeDB" id="B3RWS5"/>
<evidence type="ECO:0000313" key="4">
    <source>
        <dbReference type="EMBL" id="EDV24753.1"/>
    </source>
</evidence>
<evidence type="ECO:0000256" key="1">
    <source>
        <dbReference type="SAM" id="Coils"/>
    </source>
</evidence>
<feature type="compositionally biased region" description="Polar residues" evidence="2">
    <location>
        <begin position="120"/>
        <end position="131"/>
    </location>
</feature>
<evidence type="ECO:0000259" key="3">
    <source>
        <dbReference type="PROSITE" id="PS50245"/>
    </source>
</evidence>
<dbReference type="GeneID" id="6753856"/>
<feature type="region of interest" description="Disordered" evidence="2">
    <location>
        <begin position="404"/>
        <end position="425"/>
    </location>
</feature>
<feature type="region of interest" description="Disordered" evidence="2">
    <location>
        <begin position="207"/>
        <end position="237"/>
    </location>
</feature>
<dbReference type="EMBL" id="DS985245">
    <property type="protein sequence ID" value="EDV24753.1"/>
    <property type="molecule type" value="Genomic_DNA"/>
</dbReference>
<dbReference type="STRING" id="10228.B3RWS5"/>
<evidence type="ECO:0000256" key="2">
    <source>
        <dbReference type="SAM" id="MobiDB-lite"/>
    </source>
</evidence>
<gene>
    <name evidence="4" type="ORF">TRIADDRAFT_56860</name>
</gene>
<dbReference type="KEGG" id="tad:TRIADDRAFT_56860"/>
<feature type="compositionally biased region" description="Low complexity" evidence="2">
    <location>
        <begin position="132"/>
        <end position="149"/>
    </location>
</feature>
<feature type="coiled-coil region" evidence="1">
    <location>
        <begin position="530"/>
        <end position="557"/>
    </location>
</feature>
<feature type="compositionally biased region" description="Polar residues" evidence="2">
    <location>
        <begin position="207"/>
        <end position="224"/>
    </location>
</feature>
<dbReference type="AlphaFoldDB" id="B3RWS5"/>
<accession>B3RWS5</accession>
<feature type="region of interest" description="Disordered" evidence="2">
    <location>
        <begin position="118"/>
        <end position="184"/>
    </location>
</feature>
<dbReference type="InterPro" id="IPR000938">
    <property type="entry name" value="CAP-Gly_domain"/>
</dbReference>
<dbReference type="Proteomes" id="UP000009022">
    <property type="component" value="Unassembled WGS sequence"/>
</dbReference>
<dbReference type="SUPFAM" id="SSF74924">
    <property type="entry name" value="Cap-Gly domain"/>
    <property type="match status" value="1"/>
</dbReference>
<dbReference type="HOGENOM" id="CLU_304910_0_0_1"/>
<feature type="compositionally biased region" description="Basic and acidic residues" evidence="2">
    <location>
        <begin position="404"/>
        <end position="419"/>
    </location>
</feature>